<evidence type="ECO:0000259" key="1">
    <source>
        <dbReference type="PROSITE" id="PS50181"/>
    </source>
</evidence>
<dbReference type="InParanoid" id="A8Y1Z8"/>
<dbReference type="PANTHER" id="PTHR21503:SF8">
    <property type="entry name" value="F-BOX ASSOCIATED DOMAIN-CONTAINING PROTEIN-RELATED"/>
    <property type="match status" value="1"/>
</dbReference>
<dbReference type="GeneID" id="8581032"/>
<proteinExistence type="predicted"/>
<evidence type="ECO:0000313" key="2">
    <source>
        <dbReference type="EMBL" id="CAP38918.2"/>
    </source>
</evidence>
<dbReference type="OMA" id="INCNEYK"/>
<dbReference type="EMBL" id="HE601428">
    <property type="protein sequence ID" value="CAP38918.2"/>
    <property type="molecule type" value="Genomic_DNA"/>
</dbReference>
<reference evidence="2 3" key="1">
    <citation type="journal article" date="2003" name="PLoS Biol.">
        <title>The genome sequence of Caenorhabditis briggsae: a platform for comparative genomics.</title>
        <authorList>
            <person name="Stein L.D."/>
            <person name="Bao Z."/>
            <person name="Blasiar D."/>
            <person name="Blumenthal T."/>
            <person name="Brent M.R."/>
            <person name="Chen N."/>
            <person name="Chinwalla A."/>
            <person name="Clarke L."/>
            <person name="Clee C."/>
            <person name="Coghlan A."/>
            <person name="Coulson A."/>
            <person name="D'Eustachio P."/>
            <person name="Fitch D.H."/>
            <person name="Fulton L.A."/>
            <person name="Fulton R.E."/>
            <person name="Griffiths-Jones S."/>
            <person name="Harris T.W."/>
            <person name="Hillier L.W."/>
            <person name="Kamath R."/>
            <person name="Kuwabara P.E."/>
            <person name="Mardis E.R."/>
            <person name="Marra M.A."/>
            <person name="Miner T.L."/>
            <person name="Minx P."/>
            <person name="Mullikin J.C."/>
            <person name="Plumb R.W."/>
            <person name="Rogers J."/>
            <person name="Schein J.E."/>
            <person name="Sohrmann M."/>
            <person name="Spieth J."/>
            <person name="Stajich J.E."/>
            <person name="Wei C."/>
            <person name="Willey D."/>
            <person name="Wilson R.K."/>
            <person name="Durbin R."/>
            <person name="Waterston R.H."/>
        </authorList>
    </citation>
    <scope>NUCLEOTIDE SEQUENCE [LARGE SCALE GENOMIC DNA]</scope>
    <source>
        <strain evidence="2 3">AF16</strain>
    </source>
</reference>
<dbReference type="CTD" id="8581032"/>
<dbReference type="RefSeq" id="XP_002639038.2">
    <property type="nucleotide sequence ID" value="XM_002638992.2"/>
</dbReference>
<dbReference type="PROSITE" id="PS50181">
    <property type="entry name" value="FBOX"/>
    <property type="match status" value="1"/>
</dbReference>
<evidence type="ECO:0000313" key="4">
    <source>
        <dbReference type="WormBase" id="CBG22289"/>
    </source>
</evidence>
<name>A8Y1Z8_CAEBR</name>
<dbReference type="Proteomes" id="UP000008549">
    <property type="component" value="Unassembled WGS sequence"/>
</dbReference>
<dbReference type="InterPro" id="IPR001810">
    <property type="entry name" value="F-box_dom"/>
</dbReference>
<dbReference type="KEGG" id="cbr:CBG_22289"/>
<protein>
    <submittedName>
        <fullName evidence="2">Protein CBG22289</fullName>
    </submittedName>
</protein>
<accession>A8Y1Z8</accession>
<dbReference type="eggNOG" id="ENOG502TJXB">
    <property type="taxonomic scope" value="Eukaryota"/>
</dbReference>
<sequence length="396" mass="47155">MSTYFQIVCHFYVRHSCFSIIYFNIFRTTLKMILSKYPSLVQQEILENLNNIDLLFLSFASKKMKKLIKSTQMNRFKSINSIGYYCDSTDQIWVLMNKSSANVCFSYRGRGRFMRIVVHSETENDYFQSNVSGKIIDFRFEYEYCLAFYRQPEKESVIKSIHNYFLDYFGSSVEYHWRAGDLTEYSRRKGHNPFIPPLRNVSFCVNTSLNWDFANMEQVETFFSSSPIFKSIRMNAIEITEPLNPESKFYQADSIEIHQDKVTVPAVLRHFQGRQAIINCNEYKTSDLIEFLIRWKSGEAFQKLEYLKIEMGRTPRVRFLNAIRLKYIDETKQPPTHSLPKIYDWYGRIKHTESITSHKYVVRATDNRVASIKVRREILWFGVWDKTEEEFLRIMD</sequence>
<dbReference type="AlphaFoldDB" id="A8Y1Z8"/>
<evidence type="ECO:0000313" key="3">
    <source>
        <dbReference type="Proteomes" id="UP000008549"/>
    </source>
</evidence>
<dbReference type="Pfam" id="PF00646">
    <property type="entry name" value="F-box"/>
    <property type="match status" value="1"/>
</dbReference>
<gene>
    <name evidence="2 4" type="ORF">CBG22289</name>
    <name evidence="2" type="ORF">CBG_22289</name>
</gene>
<dbReference type="PANTHER" id="PTHR21503">
    <property type="entry name" value="F-BOX-CONTAINING HYPOTHETICAL PROTEIN C.ELEGANS"/>
    <property type="match status" value="1"/>
</dbReference>
<organism evidence="2 3">
    <name type="scientific">Caenorhabditis briggsae</name>
    <dbReference type="NCBI Taxonomy" id="6238"/>
    <lineage>
        <taxon>Eukaryota</taxon>
        <taxon>Metazoa</taxon>
        <taxon>Ecdysozoa</taxon>
        <taxon>Nematoda</taxon>
        <taxon>Chromadorea</taxon>
        <taxon>Rhabditida</taxon>
        <taxon>Rhabditina</taxon>
        <taxon>Rhabditomorpha</taxon>
        <taxon>Rhabditoidea</taxon>
        <taxon>Rhabditidae</taxon>
        <taxon>Peloderinae</taxon>
        <taxon>Caenorhabditis</taxon>
    </lineage>
</organism>
<reference evidence="2 3" key="2">
    <citation type="journal article" date="2011" name="PLoS Genet.">
        <title>Caenorhabditis briggsae recombinant inbred line genotypes reveal inter-strain incompatibility and the evolution of recombination.</title>
        <authorList>
            <person name="Ross J.A."/>
            <person name="Koboldt D.C."/>
            <person name="Staisch J.E."/>
            <person name="Chamberlin H.M."/>
            <person name="Gupta B.P."/>
            <person name="Miller R.D."/>
            <person name="Baird S.E."/>
            <person name="Haag E.S."/>
        </authorList>
    </citation>
    <scope>NUCLEOTIDE SEQUENCE [LARGE SCALE GENOMIC DNA]</scope>
    <source>
        <strain evidence="2 3">AF16</strain>
    </source>
</reference>
<keyword evidence="3" id="KW-1185">Reference proteome</keyword>
<dbReference type="WormBase" id="CBG22289">
    <property type="protein sequence ID" value="CBP20329"/>
    <property type="gene ID" value="WBGene00040888"/>
</dbReference>
<dbReference type="HOGENOM" id="CLU_040220_3_1_1"/>
<feature type="domain" description="F-box" evidence="1">
    <location>
        <begin position="31"/>
        <end position="79"/>
    </location>
</feature>